<protein>
    <submittedName>
        <fullName evidence="8">Reverse transcriptase domain-containing protein</fullName>
    </submittedName>
</protein>
<keyword evidence="4" id="KW-0255">Endonuclease</keyword>
<keyword evidence="6 8" id="KW-0695">RNA-directed DNA polymerase</keyword>
<dbReference type="Gene3D" id="3.30.70.270">
    <property type="match status" value="1"/>
</dbReference>
<dbReference type="InterPro" id="IPR043128">
    <property type="entry name" value="Rev_trsase/Diguanyl_cyclase"/>
</dbReference>
<dbReference type="SUPFAM" id="SSF53098">
    <property type="entry name" value="Ribonuclease H-like"/>
    <property type="match status" value="1"/>
</dbReference>
<evidence type="ECO:0000256" key="2">
    <source>
        <dbReference type="ARBA" id="ARBA00022695"/>
    </source>
</evidence>
<evidence type="ECO:0000256" key="1">
    <source>
        <dbReference type="ARBA" id="ARBA00022679"/>
    </source>
</evidence>
<dbReference type="Pfam" id="PF17917">
    <property type="entry name" value="RT_RNaseH"/>
    <property type="match status" value="1"/>
</dbReference>
<dbReference type="Pfam" id="PF00665">
    <property type="entry name" value="rve"/>
    <property type="match status" value="1"/>
</dbReference>
<evidence type="ECO:0000256" key="6">
    <source>
        <dbReference type="ARBA" id="ARBA00022918"/>
    </source>
</evidence>
<dbReference type="PROSITE" id="PS50994">
    <property type="entry name" value="INTEGRASE"/>
    <property type="match status" value="1"/>
</dbReference>
<dbReference type="CDD" id="cd09274">
    <property type="entry name" value="RNase_HI_RT_Ty3"/>
    <property type="match status" value="1"/>
</dbReference>
<dbReference type="Gene3D" id="1.10.340.70">
    <property type="match status" value="1"/>
</dbReference>
<keyword evidence="2" id="KW-0548">Nucleotidyltransferase</keyword>
<gene>
    <name evidence="8" type="ORF">Tco_0705418</name>
</gene>
<dbReference type="Proteomes" id="UP001151760">
    <property type="component" value="Unassembled WGS sequence"/>
</dbReference>
<sequence length="809" mass="93331">MPEDSRVPIILGRPFLATARAMIDVFNKKITLRVGDDEVIFDVDQSIKRPPAEDDECYGVDDIDGLEKSIDQSDLESYESFKCKAIDNSFSREPIRRIDSVITPYPAARETTQPKVKSEHLYSASANEIDEKKPALKKLPHHLEYAYLHGDKSFPIIISSELSKKEKILPLQVLEKRFFKIPIAPKDQEKTTFTCPYETFAYRRIPFGLCNTPATFQRCMTAIFHDMVEDFVEVFMDDFSVFGNSFDCCLANLDRMLARYEETNLVLNWEKCHFMITKGIVLGHKISGAGIEVDRAKLNVIAKLPYPTNVKGVRNAKFDFSNDWKNAFNILKEKLTTAPIIISPNWNMPFELMCDASDFAVRVILGQRIDEKFKPIYYASKTLNNTQEHYTTTEKELLEVVFSFDKFCPYLILSKTVVYTDHSALKYLFSKQDAKPRLIRLENPDLGAFMEDEIADEFPDKHLMILKTELNDDEPWMNHTHSSYAQTIVAGNKILEILAHCHSGPTGGHHSASITGRKVYESGFFWPSIFKDAKDYVMRCDACQRSRNISSRSEMPHNNIQVCDVFDICGLDFMGPFPNSKGNKYILVAVDYVSKWVEAQTLPTNDARVMIKFLRRLFARFGVPKALIIDQGIHFLTNRAIKRILERSVGFNPKNWSEKLYDALWAFRTSYKTPTGCTPFRLVYGKASKNCFMKLNELMELRDGAYENTRIYKERTKRCHDSRLHGDKNFKVGDKVLLFNSRFKMHPGKLKSRWYDLNVVKTVYLYGTVEITDKNRINFKVNGQRLKKYHDGHIDAEDKEVVEFEEDTT</sequence>
<feature type="domain" description="Integrase catalytic" evidence="7">
    <location>
        <begin position="552"/>
        <end position="647"/>
    </location>
</feature>
<dbReference type="SUPFAM" id="SSF56672">
    <property type="entry name" value="DNA/RNA polymerases"/>
    <property type="match status" value="1"/>
</dbReference>
<keyword evidence="9" id="KW-1185">Reference proteome</keyword>
<keyword evidence="5" id="KW-0378">Hydrolase</keyword>
<dbReference type="InterPro" id="IPR036397">
    <property type="entry name" value="RNaseH_sf"/>
</dbReference>
<dbReference type="PANTHER" id="PTHR37984:SF5">
    <property type="entry name" value="PROTEIN NYNRIN-LIKE"/>
    <property type="match status" value="1"/>
</dbReference>
<dbReference type="Gene3D" id="3.30.420.10">
    <property type="entry name" value="Ribonuclease H-like superfamily/Ribonuclease H"/>
    <property type="match status" value="2"/>
</dbReference>
<reference evidence="8" key="1">
    <citation type="journal article" date="2022" name="Int. J. Mol. Sci.">
        <title>Draft Genome of Tanacetum Coccineum: Genomic Comparison of Closely Related Tanacetum-Family Plants.</title>
        <authorList>
            <person name="Yamashiro T."/>
            <person name="Shiraishi A."/>
            <person name="Nakayama K."/>
            <person name="Satake H."/>
        </authorList>
    </citation>
    <scope>NUCLEOTIDE SEQUENCE</scope>
</reference>
<accession>A0ABQ4Y5Z5</accession>
<dbReference type="InterPro" id="IPR041373">
    <property type="entry name" value="RT_RNaseH"/>
</dbReference>
<proteinExistence type="predicted"/>
<comment type="caution">
    <text evidence="8">The sequence shown here is derived from an EMBL/GenBank/DDBJ whole genome shotgun (WGS) entry which is preliminary data.</text>
</comment>
<dbReference type="Gene3D" id="3.10.20.370">
    <property type="match status" value="1"/>
</dbReference>
<dbReference type="EMBL" id="BQNB010010089">
    <property type="protein sequence ID" value="GJS72577.1"/>
    <property type="molecule type" value="Genomic_DNA"/>
</dbReference>
<name>A0ABQ4Y5Z5_9ASTR</name>
<dbReference type="Pfam" id="PF17921">
    <property type="entry name" value="Integrase_H2C2"/>
    <property type="match status" value="1"/>
</dbReference>
<evidence type="ECO:0000256" key="3">
    <source>
        <dbReference type="ARBA" id="ARBA00022722"/>
    </source>
</evidence>
<evidence type="ECO:0000256" key="5">
    <source>
        <dbReference type="ARBA" id="ARBA00022801"/>
    </source>
</evidence>
<evidence type="ECO:0000313" key="9">
    <source>
        <dbReference type="Proteomes" id="UP001151760"/>
    </source>
</evidence>
<dbReference type="InterPro" id="IPR043502">
    <property type="entry name" value="DNA/RNA_pol_sf"/>
</dbReference>
<reference evidence="8" key="2">
    <citation type="submission" date="2022-01" db="EMBL/GenBank/DDBJ databases">
        <authorList>
            <person name="Yamashiro T."/>
            <person name="Shiraishi A."/>
            <person name="Satake H."/>
            <person name="Nakayama K."/>
        </authorList>
    </citation>
    <scope>NUCLEOTIDE SEQUENCE</scope>
</reference>
<keyword evidence="1" id="KW-0808">Transferase</keyword>
<dbReference type="InterPro" id="IPR000477">
    <property type="entry name" value="RT_dom"/>
</dbReference>
<dbReference type="InterPro" id="IPR041588">
    <property type="entry name" value="Integrase_H2C2"/>
</dbReference>
<dbReference type="Gene3D" id="3.10.10.10">
    <property type="entry name" value="HIV Type 1 Reverse Transcriptase, subunit A, domain 1"/>
    <property type="match status" value="1"/>
</dbReference>
<dbReference type="CDD" id="cd01647">
    <property type="entry name" value="RT_LTR"/>
    <property type="match status" value="1"/>
</dbReference>
<dbReference type="InterPro" id="IPR050951">
    <property type="entry name" value="Retrovirus_Pol_polyprotein"/>
</dbReference>
<dbReference type="InterPro" id="IPR001584">
    <property type="entry name" value="Integrase_cat-core"/>
</dbReference>
<dbReference type="Pfam" id="PF00078">
    <property type="entry name" value="RVT_1"/>
    <property type="match status" value="1"/>
</dbReference>
<keyword evidence="3" id="KW-0540">Nuclease</keyword>
<evidence type="ECO:0000313" key="8">
    <source>
        <dbReference type="EMBL" id="GJS72577.1"/>
    </source>
</evidence>
<dbReference type="InterPro" id="IPR012337">
    <property type="entry name" value="RNaseH-like_sf"/>
</dbReference>
<evidence type="ECO:0000256" key="4">
    <source>
        <dbReference type="ARBA" id="ARBA00022759"/>
    </source>
</evidence>
<dbReference type="GO" id="GO:0003964">
    <property type="term" value="F:RNA-directed DNA polymerase activity"/>
    <property type="evidence" value="ECO:0007669"/>
    <property type="project" value="UniProtKB-KW"/>
</dbReference>
<dbReference type="PANTHER" id="PTHR37984">
    <property type="entry name" value="PROTEIN CBG26694"/>
    <property type="match status" value="1"/>
</dbReference>
<organism evidence="8 9">
    <name type="scientific">Tanacetum coccineum</name>
    <dbReference type="NCBI Taxonomy" id="301880"/>
    <lineage>
        <taxon>Eukaryota</taxon>
        <taxon>Viridiplantae</taxon>
        <taxon>Streptophyta</taxon>
        <taxon>Embryophyta</taxon>
        <taxon>Tracheophyta</taxon>
        <taxon>Spermatophyta</taxon>
        <taxon>Magnoliopsida</taxon>
        <taxon>eudicotyledons</taxon>
        <taxon>Gunneridae</taxon>
        <taxon>Pentapetalae</taxon>
        <taxon>asterids</taxon>
        <taxon>campanulids</taxon>
        <taxon>Asterales</taxon>
        <taxon>Asteraceae</taxon>
        <taxon>Asteroideae</taxon>
        <taxon>Anthemideae</taxon>
        <taxon>Anthemidinae</taxon>
        <taxon>Tanacetum</taxon>
    </lineage>
</organism>
<evidence type="ECO:0000259" key="7">
    <source>
        <dbReference type="PROSITE" id="PS50994"/>
    </source>
</evidence>